<dbReference type="OrthoDB" id="2987348at2"/>
<organism evidence="2 3">
    <name type="scientific">Williamsia limnetica</name>
    <dbReference type="NCBI Taxonomy" id="882452"/>
    <lineage>
        <taxon>Bacteria</taxon>
        <taxon>Bacillati</taxon>
        <taxon>Actinomycetota</taxon>
        <taxon>Actinomycetes</taxon>
        <taxon>Mycobacteriales</taxon>
        <taxon>Nocardiaceae</taxon>
        <taxon>Williamsia</taxon>
    </lineage>
</organism>
<dbReference type="InterPro" id="IPR000639">
    <property type="entry name" value="Epox_hydrolase-like"/>
</dbReference>
<evidence type="ECO:0000313" key="2">
    <source>
        <dbReference type="EMBL" id="PYE12471.1"/>
    </source>
</evidence>
<reference evidence="2 3" key="1">
    <citation type="submission" date="2018-06" db="EMBL/GenBank/DDBJ databases">
        <title>Genomic Encyclopedia of Type Strains, Phase IV (KMG-IV): sequencing the most valuable type-strain genomes for metagenomic binning, comparative biology and taxonomic classification.</title>
        <authorList>
            <person name="Goeker M."/>
        </authorList>
    </citation>
    <scope>NUCLEOTIDE SEQUENCE [LARGE SCALE GENOMIC DNA]</scope>
    <source>
        <strain evidence="2 3">DSM 45521</strain>
    </source>
</reference>
<gene>
    <name evidence="2" type="ORF">DFR67_12255</name>
</gene>
<dbReference type="InterPro" id="IPR029058">
    <property type="entry name" value="AB_hydrolase_fold"/>
</dbReference>
<comment type="caution">
    <text evidence="2">The sequence shown here is derived from an EMBL/GenBank/DDBJ whole genome shotgun (WGS) entry which is preliminary data.</text>
</comment>
<dbReference type="GO" id="GO:0003824">
    <property type="term" value="F:catalytic activity"/>
    <property type="evidence" value="ECO:0007669"/>
    <property type="project" value="InterPro"/>
</dbReference>
<dbReference type="AlphaFoldDB" id="A0A318REJ3"/>
<dbReference type="InterPro" id="IPR000073">
    <property type="entry name" value="AB_hydrolase_1"/>
</dbReference>
<feature type="domain" description="AB hydrolase-1" evidence="1">
    <location>
        <begin position="36"/>
        <end position="306"/>
    </location>
</feature>
<dbReference type="Proteomes" id="UP000247591">
    <property type="component" value="Unassembled WGS sequence"/>
</dbReference>
<keyword evidence="3" id="KW-1185">Reference proteome</keyword>
<accession>A0A318REJ3</accession>
<dbReference type="InterPro" id="IPR050266">
    <property type="entry name" value="AB_hydrolase_sf"/>
</dbReference>
<evidence type="ECO:0000313" key="3">
    <source>
        <dbReference type="Proteomes" id="UP000247591"/>
    </source>
</evidence>
<dbReference type="SUPFAM" id="SSF53474">
    <property type="entry name" value="alpha/beta-Hydrolases"/>
    <property type="match status" value="1"/>
</dbReference>
<dbReference type="PRINTS" id="PR00412">
    <property type="entry name" value="EPOXHYDRLASE"/>
</dbReference>
<evidence type="ECO:0000259" key="1">
    <source>
        <dbReference type="Pfam" id="PF00561"/>
    </source>
</evidence>
<sequence>MNRNPDVDPARFPVLRWTADDGVEIAYVRQGHGGVPLLLHHGWPGSKRLFWRNIQPLADAGFDVIVPDARGFGESSIPESPETYADIALSAIDAHGLLTSLGIGECVAAGGDFGAGVVQDLAARYPGFVKRMIVWNGVTPAVDDLYAAAGLPTDQLAEIQMISDHLTDNGLHADDVCAGLGSNQARREHVGGYFTERPWRVGNDPLRLSAPGAFSEDQLDFQLEAFGDESRLRATLGYYEGLFHPEFCKTPTLLAEPARDTETLILYGVEDQIVHPLLTKRHAVAYPRHVGPFLIEDCGHFVSWEASDVFNSAVICFARDLLAARGVA</sequence>
<dbReference type="Gene3D" id="3.40.50.1820">
    <property type="entry name" value="alpha/beta hydrolase"/>
    <property type="match status" value="1"/>
</dbReference>
<protein>
    <submittedName>
        <fullName evidence="2">Pimeloyl-ACP methyl ester carboxylesterase</fullName>
    </submittedName>
</protein>
<proteinExistence type="predicted"/>
<dbReference type="Pfam" id="PF00561">
    <property type="entry name" value="Abhydrolase_1"/>
    <property type="match status" value="1"/>
</dbReference>
<dbReference type="PANTHER" id="PTHR43798">
    <property type="entry name" value="MONOACYLGLYCEROL LIPASE"/>
    <property type="match status" value="1"/>
</dbReference>
<name>A0A318REJ3_WILLI</name>
<dbReference type="EMBL" id="QJSP01000022">
    <property type="protein sequence ID" value="PYE12471.1"/>
    <property type="molecule type" value="Genomic_DNA"/>
</dbReference>
<dbReference type="PRINTS" id="PR00111">
    <property type="entry name" value="ABHYDROLASE"/>
</dbReference>